<evidence type="ECO:0000313" key="1">
    <source>
        <dbReference type="EMBL" id="MBB6480157.1"/>
    </source>
</evidence>
<sequence>MIDKKRSRLLLILILLSAPALFSWTYEENQWEFPARLALMGKINRFNPYIELQGMYHLPEGRFRYASMTAGSYIKVAPWLKMGAFYTFQTGARHLEDWSFTAGPPDSHWWEDTAGRTEHLITFDATPRFLLDFLPGRNWLAPIKIRYIYNVSENLHNLLVRPGITFVVMPDRTPLLTISLNYSLYFALNWGEAPLYSHGPYLSLIGHVNEWFKIEGRASYRYARYAVEDNGSWILNSSVFTFGLGLIFTPDFS</sequence>
<dbReference type="Proteomes" id="UP000587760">
    <property type="component" value="Unassembled WGS sequence"/>
</dbReference>
<reference evidence="1 2" key="1">
    <citation type="submission" date="2020-08" db="EMBL/GenBank/DDBJ databases">
        <title>Genomic Encyclopedia of Type Strains, Phase IV (KMG-IV): sequencing the most valuable type-strain genomes for metagenomic binning, comparative biology and taxonomic classification.</title>
        <authorList>
            <person name="Goeker M."/>
        </authorList>
    </citation>
    <scope>NUCLEOTIDE SEQUENCE [LARGE SCALE GENOMIC DNA]</scope>
    <source>
        <strain evidence="1 2">DSM 2461</strain>
    </source>
</reference>
<evidence type="ECO:0008006" key="3">
    <source>
        <dbReference type="Google" id="ProtNLM"/>
    </source>
</evidence>
<keyword evidence="2" id="KW-1185">Reference proteome</keyword>
<dbReference type="EMBL" id="JACHGJ010000002">
    <property type="protein sequence ID" value="MBB6480157.1"/>
    <property type="molecule type" value="Genomic_DNA"/>
</dbReference>
<evidence type="ECO:0000313" key="2">
    <source>
        <dbReference type="Proteomes" id="UP000587760"/>
    </source>
</evidence>
<gene>
    <name evidence="1" type="ORF">HNR50_001815</name>
</gene>
<dbReference type="AlphaFoldDB" id="A0A841RA84"/>
<name>A0A841RA84_9SPIO</name>
<proteinExistence type="predicted"/>
<protein>
    <recommendedName>
        <fullName evidence="3">Outer membrane protein beta-barrel domain-containing protein</fullName>
    </recommendedName>
</protein>
<accession>A0A841RA84</accession>
<comment type="caution">
    <text evidence="1">The sequence shown here is derived from an EMBL/GenBank/DDBJ whole genome shotgun (WGS) entry which is preliminary data.</text>
</comment>
<organism evidence="1 2">
    <name type="scientific">Spirochaeta isovalerica</name>
    <dbReference type="NCBI Taxonomy" id="150"/>
    <lineage>
        <taxon>Bacteria</taxon>
        <taxon>Pseudomonadati</taxon>
        <taxon>Spirochaetota</taxon>
        <taxon>Spirochaetia</taxon>
        <taxon>Spirochaetales</taxon>
        <taxon>Spirochaetaceae</taxon>
        <taxon>Spirochaeta</taxon>
    </lineage>
</organism>
<dbReference type="RefSeq" id="WP_184746028.1">
    <property type="nucleotide sequence ID" value="NZ_JACHGJ010000002.1"/>
</dbReference>